<dbReference type="EMBL" id="CAJPEV010002625">
    <property type="protein sequence ID" value="CAG0897524.1"/>
    <property type="molecule type" value="Genomic_DNA"/>
</dbReference>
<protein>
    <recommendedName>
        <fullName evidence="2">Codanin-1 C-terminal domain-containing protein</fullName>
    </recommendedName>
</protein>
<dbReference type="GO" id="GO:0006325">
    <property type="term" value="P:chromatin organization"/>
    <property type="evidence" value="ECO:0007669"/>
    <property type="project" value="TreeGrafter"/>
</dbReference>
<reference evidence="3" key="1">
    <citation type="submission" date="2020-11" db="EMBL/GenBank/DDBJ databases">
        <authorList>
            <person name="Tran Van P."/>
        </authorList>
    </citation>
    <scope>NUCLEOTIDE SEQUENCE</scope>
</reference>
<dbReference type="InterPro" id="IPR028171">
    <property type="entry name" value="Codanin-1_C"/>
</dbReference>
<evidence type="ECO:0000256" key="1">
    <source>
        <dbReference type="SAM" id="MobiDB-lite"/>
    </source>
</evidence>
<evidence type="ECO:0000313" key="3">
    <source>
        <dbReference type="EMBL" id="CAD7250038.1"/>
    </source>
</evidence>
<sequence length="978" mass="111504">MTATQEKSKRRIKPMRVNQNREMRPGMNPSFLAPLEKSKTSLESERLDLRRKKEESKNILEKQQERVVPESLPGSVACCVLDQPKETSTLDRLALFYCHVLRNHHIPNVFQDIHLMFSVLVSSQTHRYHDDSSIPCTFMLYEDAVYFCITCLLKLPEYLRLLDKGVLEFLANSFKNFLDKDASLILSHLNKGLGNHTDERVRSSLESSTGLVGFDAEIDIRGNFLTDESFHAFKKQRDVFFDVLTTWQKCHIDSRWDFRVGLSRKIQNLHSLSKDVVNWNHLARLLVDQVLLGAPSPSMELGFAAEDHYPNRLQKLEERLTKPQAMARDPAPKPTFSGIEEFFQNFLTTAPSYTLIEHVKGVLRAKIIELNSADLHLTIEEAPSSDSIECVPDEVEKLSSSMRTLGRLYGWIIFHPYKDVGDIPDTSLVAESLKAFHHQAVLNLDIAGLLHQACEEGHLLLTLPWILECLIQIDPISSSIKPYRSIYAQLVMLHRVLGSCRTLRWGKNNREALTLLLGWFFSVAPFRTEQFFEENDPQIWKAMNCENRSRRSLDTSFSLSVNQVHRMCPFLRGIPTLIDRCCGSNHSVGSLRKITPFSGLGRGESQIEDTLQRKLEVSFFQSHGKSLKKTVDFVGERVASRVVKEIRYKILPASIQKGMAEIDWLVQEMEKYHPSTLPLPSLSGLNHFQVFLDHLSMACMDKALRDIKELTNAEVKMRCCQVIPLLLSKDTETTIVDTAAAFASEEASRKVSSWTKAHVIPSYFFKELNAILKKYLMQERLREPIASATGVVLDELSLPSCVLGELQEIGRRLMYSPDKVNMKDIMGAIVSLKKVQAHLTQLGKQTLYVLLPSLFFLFSNRFPKEEMETLVASLRDVHDAKDCSWMNGFHLQLASLTFKGQGRTNGCGWEDLMKSLIKHGISSPEQFENAALMLLKLDLHQETLNGLGRCLEDLSMTSKYHTGAMEWMSWFCRDEPFT</sequence>
<dbReference type="OrthoDB" id="20982at2759"/>
<gene>
    <name evidence="3" type="ORF">DSTB1V02_LOCUS9822</name>
</gene>
<evidence type="ECO:0000259" key="2">
    <source>
        <dbReference type="Pfam" id="PF15296"/>
    </source>
</evidence>
<organism evidence="3">
    <name type="scientific">Darwinula stevensoni</name>
    <dbReference type="NCBI Taxonomy" id="69355"/>
    <lineage>
        <taxon>Eukaryota</taxon>
        <taxon>Metazoa</taxon>
        <taxon>Ecdysozoa</taxon>
        <taxon>Arthropoda</taxon>
        <taxon>Crustacea</taxon>
        <taxon>Oligostraca</taxon>
        <taxon>Ostracoda</taxon>
        <taxon>Podocopa</taxon>
        <taxon>Podocopida</taxon>
        <taxon>Darwinulocopina</taxon>
        <taxon>Darwinuloidea</taxon>
        <taxon>Darwinulidae</taxon>
        <taxon>Darwinula</taxon>
    </lineage>
</organism>
<name>A0A7R9A9V2_9CRUS</name>
<feature type="region of interest" description="Disordered" evidence="1">
    <location>
        <begin position="1"/>
        <end position="64"/>
    </location>
</feature>
<dbReference type="InterPro" id="IPR040031">
    <property type="entry name" value="Codanin-1"/>
</dbReference>
<evidence type="ECO:0000313" key="4">
    <source>
        <dbReference type="Proteomes" id="UP000677054"/>
    </source>
</evidence>
<keyword evidence="4" id="KW-1185">Reference proteome</keyword>
<dbReference type="Pfam" id="PF15296">
    <property type="entry name" value="Codanin-1_C"/>
    <property type="match status" value="1"/>
</dbReference>
<dbReference type="GO" id="GO:0005634">
    <property type="term" value="C:nucleus"/>
    <property type="evidence" value="ECO:0007669"/>
    <property type="project" value="TreeGrafter"/>
</dbReference>
<dbReference type="EMBL" id="LR902142">
    <property type="protein sequence ID" value="CAD7250038.1"/>
    <property type="molecule type" value="Genomic_DNA"/>
</dbReference>
<proteinExistence type="predicted"/>
<dbReference type="PANTHER" id="PTHR28678:SF1">
    <property type="entry name" value="CODANIN-1"/>
    <property type="match status" value="1"/>
</dbReference>
<feature type="compositionally biased region" description="Basic and acidic residues" evidence="1">
    <location>
        <begin position="36"/>
        <end position="64"/>
    </location>
</feature>
<accession>A0A7R9A9V2</accession>
<dbReference type="Proteomes" id="UP000677054">
    <property type="component" value="Unassembled WGS sequence"/>
</dbReference>
<dbReference type="PANTHER" id="PTHR28678">
    <property type="entry name" value="CODANIN-1"/>
    <property type="match status" value="1"/>
</dbReference>
<feature type="domain" description="Codanin-1 C-terminal" evidence="2">
    <location>
        <begin position="565"/>
        <end position="662"/>
    </location>
</feature>
<dbReference type="AlphaFoldDB" id="A0A7R9A9V2"/>